<organism evidence="1 2">
    <name type="scientific">Mycolicibacterium brumae</name>
    <dbReference type="NCBI Taxonomy" id="85968"/>
    <lineage>
        <taxon>Bacteria</taxon>
        <taxon>Bacillati</taxon>
        <taxon>Actinomycetota</taxon>
        <taxon>Actinomycetes</taxon>
        <taxon>Mycobacteriales</taxon>
        <taxon>Mycobacteriaceae</taxon>
        <taxon>Mycolicibacterium</taxon>
    </lineage>
</organism>
<keyword evidence="2" id="KW-1185">Reference proteome</keyword>
<protein>
    <submittedName>
        <fullName evidence="1">DUF4192 domain-containing protein</fullName>
    </submittedName>
</protein>
<proteinExistence type="predicted"/>
<reference evidence="1 2" key="1">
    <citation type="journal article" date="2017" name="Infect. Genet. Evol.">
        <title>The new phylogeny of the genus Mycobacterium: The old and the news.</title>
        <authorList>
            <person name="Tortoli E."/>
            <person name="Fedrizzi T."/>
            <person name="Meehan C.J."/>
            <person name="Trovato A."/>
            <person name="Grottola A."/>
            <person name="Giacobazzi E."/>
            <person name="Serpini G.F."/>
            <person name="Tagliazucchi S."/>
            <person name="Fabio A."/>
            <person name="Bettua C."/>
            <person name="Bertorelli R."/>
            <person name="Frascaro F."/>
            <person name="De Sanctis V."/>
            <person name="Pecorari M."/>
            <person name="Jousson O."/>
            <person name="Segata N."/>
            <person name="Cirillo D.M."/>
        </authorList>
    </citation>
    <scope>NUCLEOTIDE SEQUENCE [LARGE SCALE GENOMIC DNA]</scope>
    <source>
        <strain evidence="1 2">CIP1034565</strain>
    </source>
</reference>
<dbReference type="EMBL" id="PDCN02000006">
    <property type="protein sequence ID" value="PIB76084.1"/>
    <property type="molecule type" value="Genomic_DNA"/>
</dbReference>
<dbReference type="InterPro" id="IPR025447">
    <property type="entry name" value="DUF4192"/>
</dbReference>
<sequence length="347" mass="37661">MRNDIRLPKITNPGQLIAAIPAVLGFTPENSLVLVTREGKDLGAFMRVDLDDQVCEKLPDLVDVAAVEGADSVIAVIVDERRGRARTHRRIYDDLDRRLRERGMSVYAGHVVDRIAAGRRWHCADGCGSTGLVADPAASPMAMAAVLDGRRLYQTRAEVEAIVTPIVDERSARFGELVRQAARSARRGPLDPSARTRQEVTAAIAAAEKLGRGEEPEEAQLVLVGQSLTHIAARDILYSLAVSSRASESEDLWVLLARILPTRWRVEALVLLGHSAYCRGDGPLAGIALDAALREDVAHRMAGMLDAALRGGIRPSKIRSMGDVGYRMAAGVGVTLPDWQPRYREAG</sequence>
<dbReference type="STRING" id="85968.GCA_900073015_00138"/>
<evidence type="ECO:0000313" key="1">
    <source>
        <dbReference type="EMBL" id="PIB76084.1"/>
    </source>
</evidence>
<comment type="caution">
    <text evidence="1">The sequence shown here is derived from an EMBL/GenBank/DDBJ whole genome shotgun (WGS) entry which is preliminary data.</text>
</comment>
<dbReference type="OrthoDB" id="3264463at2"/>
<dbReference type="RefSeq" id="WP_090584831.1">
    <property type="nucleotide sequence ID" value="NZ_CP104302.1"/>
</dbReference>
<name>A0A2G5PDU3_9MYCO</name>
<gene>
    <name evidence="1" type="ORF">CQY22_006740</name>
</gene>
<dbReference type="Pfam" id="PF13830">
    <property type="entry name" value="DUF4192"/>
    <property type="match status" value="1"/>
</dbReference>
<dbReference type="Proteomes" id="UP000230551">
    <property type="component" value="Unassembled WGS sequence"/>
</dbReference>
<accession>A0A2G5PDU3</accession>
<dbReference type="AlphaFoldDB" id="A0A2G5PDU3"/>
<evidence type="ECO:0000313" key="2">
    <source>
        <dbReference type="Proteomes" id="UP000230551"/>
    </source>
</evidence>